<gene>
    <name evidence="4" type="ORF">XM47_06130</name>
</gene>
<dbReference type="Pfam" id="PF00932">
    <property type="entry name" value="LTD"/>
    <property type="match status" value="1"/>
</dbReference>
<reference evidence="4 5" key="1">
    <citation type="submission" date="2015-04" db="EMBL/GenBank/DDBJ databases">
        <title>Draft Genome Sequence of the Novel Agar-Digesting Marine Bacterium Q1.</title>
        <authorList>
            <person name="Li Y."/>
            <person name="Li D."/>
            <person name="Chen G."/>
            <person name="Du Z."/>
        </authorList>
    </citation>
    <scope>NUCLEOTIDE SEQUENCE [LARGE SCALE GENOMIC DNA]</scope>
    <source>
        <strain evidence="4 5">Q1</strain>
    </source>
</reference>
<accession>A0A0J8GXS1</accession>
<dbReference type="Pfam" id="PF13385">
    <property type="entry name" value="Laminin_G_3"/>
    <property type="match status" value="1"/>
</dbReference>
<keyword evidence="5" id="KW-1185">Reference proteome</keyword>
<dbReference type="SUPFAM" id="SSF49899">
    <property type="entry name" value="Concanavalin A-like lectins/glucanases"/>
    <property type="match status" value="1"/>
</dbReference>
<evidence type="ECO:0000259" key="3">
    <source>
        <dbReference type="PROSITE" id="PS51841"/>
    </source>
</evidence>
<evidence type="ECO:0000256" key="1">
    <source>
        <dbReference type="SAM" id="MobiDB-lite"/>
    </source>
</evidence>
<dbReference type="PATRIC" id="fig|1513271.3.peg.1256"/>
<dbReference type="InterPro" id="IPR046524">
    <property type="entry name" value="DUF6701"/>
</dbReference>
<dbReference type="Pfam" id="PF20419">
    <property type="entry name" value="DUF6701"/>
    <property type="match status" value="1"/>
</dbReference>
<dbReference type="Gene3D" id="2.60.40.1260">
    <property type="entry name" value="Lamin Tail domain"/>
    <property type="match status" value="1"/>
</dbReference>
<protein>
    <recommendedName>
        <fullName evidence="3">LTD domain-containing protein</fullName>
    </recommendedName>
</protein>
<feature type="region of interest" description="Disordered" evidence="1">
    <location>
        <begin position="484"/>
        <end position="515"/>
    </location>
</feature>
<evidence type="ECO:0000256" key="2">
    <source>
        <dbReference type="SAM" id="SignalP"/>
    </source>
</evidence>
<sequence length="1375" mass="146697">MSWKTLTKGLVLCLLLNFPSYLYAASCSDVFKGAIGSNYNQGELTMYSNSQIINDPDNQNLPFKKIKYQIANNTCGSGVTCGISGSASDSLTMPSYLASSNTSWYDYNNDSTISSEHNGNVSVNSGVTLGFAAANSVYRFTSLTINTAEAMLFPPGDYYFGSLTLNSNASIVFDSSRGTGGVRFHILGQLTLNNDGINKNGDPNDFAIFIHSQNKTNGLVLNSNSGVTGFVYVEHSKQGNNIYGKAVINSNAYVKGRLSVSSLTMNSSASVEYAGDANQVDIGSACEQTNVSSCPVASSQLSDVIINEIHIENKNNWIELYVKSANSVDLNGWKIKANGTSNGSQFEATLFNSSTSFNSGSYIVFEDTQSPHLSGITNKYQNSDIEWHNNFQEILLVDSSDNLVHYLHYANNNNNADLWSDCLTDYPNATTDIDPPGNNGTACAITDGETDTNDWNSNCDPSTPGSSNTEATTSLLLHYPFDSGSGQTASDSSGNNYDATFGSSNSSDNQDPTWQCADNGYSINLDSSSNQRLIAPSFAPPANGTVAFWFKIDSFPTSRQRIFGFGDGYEARWESGNTVYWDINKTGSNSSISTTFSNSDLGEWVHIAILSNANDNTWSVYKDGELDDSGTEALAAQSASVFHLGGSSWRSGSQSFHGSIDDFRIYTGALTEAEIDALVTLDPVDCAATVDHYEITHDTSALTCTSADITVKACADANCTLYDQVTNASLTKTISGTTTTVDSAAFTGSKSISLQQTSAATVTLGLTNLSPSAPVTCNTNGNCEVVFSNSGFVLSSVTNGTSCQGSSVTIQALKDDGGATCAPAWVGDRDLNISFSYHTPNSNAWATQLNVTDKNTTHGINANTNQTIELSFNNSAEATANFTYNDAGQLTITASDPDAVLQSSSSTILFAPSQFALSSSKDGITFDNDTSNTIAADDFSLKIEAQCSNGTNTANYQPGDLEAQLTRTIPSVNGIDGTLTYANSQSTTSDLSASFVNLASLSFSQGVYLYNSAQYSEVGSIQLSLRDNNYQGLSFSSNTLTLGGFIPAKLEIYTNGDTLPSGDSFTYADETILGSLDNLINNTFTYLGQSFGYITNDAPRVMIIALNADNQPTFNYSSVHSTANINADTSNITASATDNGINLTSSLANGSLTDNGDGSFSYQFSSADNFIHTRGVSELSQTPFVTNIALSFATNTFYDASINSIQNTSTASFSPAQANIRLGRLKIGFNYGPETDDLSLPLEIQYLDATSTWVTNSTDSQTSLASSLFTIGGTTHNSGENWEASYSLTPSNPSLLLAPSNATNAAVPSIGLYDFEFQAPGSGKQGKLPISVDLSSLPYLRYDWDSNSTLDDAINSSLIWGVFRGSDKVIFWREN</sequence>
<comment type="caution">
    <text evidence="4">The sequence shown here is derived from an EMBL/GenBank/DDBJ whole genome shotgun (WGS) entry which is preliminary data.</text>
</comment>
<evidence type="ECO:0000313" key="5">
    <source>
        <dbReference type="Proteomes" id="UP000037600"/>
    </source>
</evidence>
<feature type="compositionally biased region" description="Polar residues" evidence="1">
    <location>
        <begin position="484"/>
        <end position="513"/>
    </location>
</feature>
<dbReference type="Proteomes" id="UP000037600">
    <property type="component" value="Unassembled WGS sequence"/>
</dbReference>
<evidence type="ECO:0000313" key="4">
    <source>
        <dbReference type="EMBL" id="KMT66024.1"/>
    </source>
</evidence>
<dbReference type="InterPro" id="IPR001322">
    <property type="entry name" value="Lamin_tail_dom"/>
</dbReference>
<dbReference type="OrthoDB" id="9790247at2"/>
<feature type="domain" description="LTD" evidence="3">
    <location>
        <begin position="292"/>
        <end position="457"/>
    </location>
</feature>
<dbReference type="RefSeq" id="WP_048690777.1">
    <property type="nucleotide sequence ID" value="NZ_KQ130485.1"/>
</dbReference>
<dbReference type="Gene3D" id="2.60.120.200">
    <property type="match status" value="1"/>
</dbReference>
<feature type="compositionally biased region" description="Polar residues" evidence="1">
    <location>
        <begin position="453"/>
        <end position="470"/>
    </location>
</feature>
<keyword evidence="2" id="KW-0732">Signal</keyword>
<dbReference type="PROSITE" id="PS51841">
    <property type="entry name" value="LTD"/>
    <property type="match status" value="1"/>
</dbReference>
<dbReference type="InterPro" id="IPR036415">
    <property type="entry name" value="Lamin_tail_dom_sf"/>
</dbReference>
<organism evidence="4 5">
    <name type="scientific">Catenovulum maritimum</name>
    <dbReference type="NCBI Taxonomy" id="1513271"/>
    <lineage>
        <taxon>Bacteria</taxon>
        <taxon>Pseudomonadati</taxon>
        <taxon>Pseudomonadota</taxon>
        <taxon>Gammaproteobacteria</taxon>
        <taxon>Alteromonadales</taxon>
        <taxon>Alteromonadaceae</taxon>
        <taxon>Catenovulum</taxon>
    </lineage>
</organism>
<name>A0A0J8GXS1_9ALTE</name>
<dbReference type="EMBL" id="LAZL01000007">
    <property type="protein sequence ID" value="KMT66024.1"/>
    <property type="molecule type" value="Genomic_DNA"/>
</dbReference>
<dbReference type="SUPFAM" id="SSF74853">
    <property type="entry name" value="Lamin A/C globular tail domain"/>
    <property type="match status" value="1"/>
</dbReference>
<feature type="region of interest" description="Disordered" evidence="1">
    <location>
        <begin position="437"/>
        <end position="470"/>
    </location>
</feature>
<proteinExistence type="predicted"/>
<dbReference type="InterPro" id="IPR013320">
    <property type="entry name" value="ConA-like_dom_sf"/>
</dbReference>
<dbReference type="STRING" id="1513271.XM47_06130"/>
<feature type="chain" id="PRO_5005298855" description="LTD domain-containing protein" evidence="2">
    <location>
        <begin position="25"/>
        <end position="1375"/>
    </location>
</feature>
<feature type="signal peptide" evidence="2">
    <location>
        <begin position="1"/>
        <end position="24"/>
    </location>
</feature>